<evidence type="ECO:0000256" key="3">
    <source>
        <dbReference type="ARBA" id="ARBA00022449"/>
    </source>
</evidence>
<dbReference type="PANTHER" id="PTHR43298">
    <property type="entry name" value="MULTIDRUG RESISTANCE PROTEIN NORM-RELATED"/>
    <property type="match status" value="1"/>
</dbReference>
<feature type="transmembrane region" description="Helical" evidence="10">
    <location>
        <begin position="53"/>
        <end position="77"/>
    </location>
</feature>
<name>A0ABQ6HAB1_9GAMM</name>
<comment type="subcellular location">
    <subcellularLocation>
        <location evidence="1">Cell inner membrane</location>
        <topology evidence="1">Multi-pass membrane protein</topology>
    </subcellularLocation>
</comment>
<proteinExistence type="predicted"/>
<feature type="transmembrane region" description="Helical" evidence="10">
    <location>
        <begin position="130"/>
        <end position="148"/>
    </location>
</feature>
<keyword evidence="8 10" id="KW-0472">Membrane</keyword>
<feature type="transmembrane region" description="Helical" evidence="10">
    <location>
        <begin position="419"/>
        <end position="440"/>
    </location>
</feature>
<feature type="transmembrane region" description="Helical" evidence="10">
    <location>
        <begin position="242"/>
        <end position="264"/>
    </location>
</feature>
<dbReference type="InterPro" id="IPR048279">
    <property type="entry name" value="MdtK-like"/>
</dbReference>
<keyword evidence="6 10" id="KW-1133">Transmembrane helix</keyword>
<dbReference type="RefSeq" id="WP_284295368.1">
    <property type="nucleotide sequence ID" value="NZ_BSSV01000001.1"/>
</dbReference>
<protein>
    <recommendedName>
        <fullName evidence="9">Multidrug-efflux transporter</fullName>
    </recommendedName>
</protein>
<evidence type="ECO:0000256" key="2">
    <source>
        <dbReference type="ARBA" id="ARBA00022448"/>
    </source>
</evidence>
<feature type="transmembrane region" description="Helical" evidence="10">
    <location>
        <begin position="200"/>
        <end position="221"/>
    </location>
</feature>
<organism evidence="11 12">
    <name type="scientific">Thalassotalea loyana</name>
    <dbReference type="NCBI Taxonomy" id="280483"/>
    <lineage>
        <taxon>Bacteria</taxon>
        <taxon>Pseudomonadati</taxon>
        <taxon>Pseudomonadota</taxon>
        <taxon>Gammaproteobacteria</taxon>
        <taxon>Alteromonadales</taxon>
        <taxon>Colwelliaceae</taxon>
        <taxon>Thalassotalea</taxon>
    </lineage>
</organism>
<evidence type="ECO:0000256" key="8">
    <source>
        <dbReference type="ARBA" id="ARBA00023136"/>
    </source>
</evidence>
<feature type="transmembrane region" description="Helical" evidence="10">
    <location>
        <begin position="21"/>
        <end position="41"/>
    </location>
</feature>
<evidence type="ECO:0000256" key="4">
    <source>
        <dbReference type="ARBA" id="ARBA00022475"/>
    </source>
</evidence>
<reference evidence="11 12" key="1">
    <citation type="submission" date="2023-03" db="EMBL/GenBank/DDBJ databases">
        <title>Thalassotalea loyana LMG 22536T draft genome sequence.</title>
        <authorList>
            <person name="Sawabe T."/>
        </authorList>
    </citation>
    <scope>NUCLEOTIDE SEQUENCE [LARGE SCALE GENOMIC DNA]</scope>
    <source>
        <strain evidence="11 12">LMG 22536</strain>
    </source>
</reference>
<feature type="transmembrane region" description="Helical" evidence="10">
    <location>
        <begin position="390"/>
        <end position="413"/>
    </location>
</feature>
<accession>A0ABQ6HAB1</accession>
<gene>
    <name evidence="11" type="ORF">tloyanaT_00880</name>
</gene>
<dbReference type="NCBIfam" id="TIGR00797">
    <property type="entry name" value="matE"/>
    <property type="match status" value="1"/>
</dbReference>
<keyword evidence="2" id="KW-0813">Transport</keyword>
<feature type="transmembrane region" description="Helical" evidence="10">
    <location>
        <begin position="284"/>
        <end position="306"/>
    </location>
</feature>
<dbReference type="InterPro" id="IPR050222">
    <property type="entry name" value="MATE_MdtK"/>
</dbReference>
<evidence type="ECO:0000313" key="11">
    <source>
        <dbReference type="EMBL" id="GLX83836.1"/>
    </source>
</evidence>
<dbReference type="PANTHER" id="PTHR43298:SF2">
    <property type="entry name" value="FMN_FAD EXPORTER YEEO-RELATED"/>
    <property type="match status" value="1"/>
</dbReference>
<keyword evidence="12" id="KW-1185">Reference proteome</keyword>
<evidence type="ECO:0000256" key="1">
    <source>
        <dbReference type="ARBA" id="ARBA00004429"/>
    </source>
</evidence>
<keyword evidence="4" id="KW-1003">Cell membrane</keyword>
<dbReference type="PIRSF" id="PIRSF006603">
    <property type="entry name" value="DinF"/>
    <property type="match status" value="1"/>
</dbReference>
<feature type="transmembrane region" description="Helical" evidence="10">
    <location>
        <begin position="160"/>
        <end position="180"/>
    </location>
</feature>
<keyword evidence="7" id="KW-0406">Ion transport</keyword>
<evidence type="ECO:0000256" key="10">
    <source>
        <dbReference type="SAM" id="Phobius"/>
    </source>
</evidence>
<evidence type="ECO:0000256" key="6">
    <source>
        <dbReference type="ARBA" id="ARBA00022989"/>
    </source>
</evidence>
<feature type="transmembrane region" description="Helical" evidence="10">
    <location>
        <begin position="349"/>
        <end position="369"/>
    </location>
</feature>
<dbReference type="Pfam" id="PF01554">
    <property type="entry name" value="MatE"/>
    <property type="match status" value="2"/>
</dbReference>
<feature type="transmembrane region" description="Helical" evidence="10">
    <location>
        <begin position="89"/>
        <end position="110"/>
    </location>
</feature>
<evidence type="ECO:0000256" key="5">
    <source>
        <dbReference type="ARBA" id="ARBA00022692"/>
    </source>
</evidence>
<dbReference type="EMBL" id="BSSV01000001">
    <property type="protein sequence ID" value="GLX83836.1"/>
    <property type="molecule type" value="Genomic_DNA"/>
</dbReference>
<keyword evidence="3" id="KW-0050">Antiport</keyword>
<dbReference type="CDD" id="cd13134">
    <property type="entry name" value="MATE_like_8"/>
    <property type="match status" value="1"/>
</dbReference>
<comment type="caution">
    <text evidence="11">The sequence shown here is derived from an EMBL/GenBank/DDBJ whole genome shotgun (WGS) entry which is preliminary data.</text>
</comment>
<dbReference type="Proteomes" id="UP001157134">
    <property type="component" value="Unassembled WGS sequence"/>
</dbReference>
<feature type="transmembrane region" description="Helical" evidence="10">
    <location>
        <begin position="318"/>
        <end position="337"/>
    </location>
</feature>
<evidence type="ECO:0000313" key="12">
    <source>
        <dbReference type="Proteomes" id="UP001157134"/>
    </source>
</evidence>
<keyword evidence="5 10" id="KW-0812">Transmembrane</keyword>
<evidence type="ECO:0000256" key="9">
    <source>
        <dbReference type="ARBA" id="ARBA00031636"/>
    </source>
</evidence>
<sequence length="451" mass="49723">MSWLNTSSLKASFKLAWPISLQNTLVTLLGMVDVMMVSHLGDAAVAAVGLGNRIQFVVLVVIMGLSWGVGILVAQYWGAQQHEKIRRTVLMGSLIGVIAMLPIVFAFFYLADDVIAIGSSDQQVIGLGESYLWITMPSLCLVAVIMVLENALRSINQVRLPMILSTIAIAINIVLNYWLINGGLGVEALGVDGAALATTISRGIHLALFLYVLIRALHPIIPHREDIKLLAKRSPWWKLLKIVWPMMFSFGVWSLGTFVYQLIYGQMGTKELAVMSLLSPIEGMYISLFFGFASACAIMVGQNLGADKYDEAWSTARSFIFLAPIVGLLLGAILYSAKHWVFIPFADLPAPTLDLASDVFLIIGLGAWIKITNMTSAMGVLRAGGETKACLYIDIIGMWIVSIPLTYYCAFVLQLPLFWVALATYSEEVTKAFLFMWRVLQKKWMRNLANA</sequence>
<evidence type="ECO:0000256" key="7">
    <source>
        <dbReference type="ARBA" id="ARBA00023065"/>
    </source>
</evidence>
<dbReference type="InterPro" id="IPR002528">
    <property type="entry name" value="MATE_fam"/>
</dbReference>